<name>A0A2S5DZL6_9BURK</name>
<keyword evidence="1" id="KW-0472">Membrane</keyword>
<keyword evidence="1" id="KW-0812">Transmembrane</keyword>
<feature type="transmembrane region" description="Helical" evidence="1">
    <location>
        <begin position="77"/>
        <end position="96"/>
    </location>
</feature>
<dbReference type="EMBL" id="PQVP01000002">
    <property type="protein sequence ID" value="POZ84531.1"/>
    <property type="molecule type" value="Genomic_DNA"/>
</dbReference>
<sequence length="203" mass="22375">MKQTEHIKAVYDHIKKTIRSKCSDAEWLALKHIISMEISGCAVGLCMLLVHFLASRLFHKNIGLHFFEHLSSVDSEFILSGLATTGILFMLSGWFLEARAYRYIVKPWLGLIIHSFALLAGAAVPIGIGEGFSEMNFISGLGLAIVIFLSGNLIAVFFSLLSIGANPEQSTQQSGAIDGIFKVPMLRFLFGLISFIVYFSLQS</sequence>
<proteinExistence type="predicted"/>
<organism evidence="2 3">
    <name type="scientific">Burkholderia contaminans</name>
    <dbReference type="NCBI Taxonomy" id="488447"/>
    <lineage>
        <taxon>Bacteria</taxon>
        <taxon>Pseudomonadati</taxon>
        <taxon>Pseudomonadota</taxon>
        <taxon>Betaproteobacteria</taxon>
        <taxon>Burkholderiales</taxon>
        <taxon>Burkholderiaceae</taxon>
        <taxon>Burkholderia</taxon>
        <taxon>Burkholderia cepacia complex</taxon>
    </lineage>
</organism>
<keyword evidence="1" id="KW-1133">Transmembrane helix</keyword>
<dbReference type="AlphaFoldDB" id="A0A2S5DZL6"/>
<feature type="transmembrane region" description="Helical" evidence="1">
    <location>
        <begin position="38"/>
        <end position="57"/>
    </location>
</feature>
<dbReference type="RefSeq" id="WP_105749897.1">
    <property type="nucleotide sequence ID" value="NZ_CM009575.1"/>
</dbReference>
<feature type="transmembrane region" description="Helical" evidence="1">
    <location>
        <begin position="108"/>
        <end position="128"/>
    </location>
</feature>
<evidence type="ECO:0000256" key="1">
    <source>
        <dbReference type="SAM" id="Phobius"/>
    </source>
</evidence>
<evidence type="ECO:0000313" key="2">
    <source>
        <dbReference type="EMBL" id="POZ84531.1"/>
    </source>
</evidence>
<protein>
    <submittedName>
        <fullName evidence="2">Uncharacterized protein</fullName>
    </submittedName>
</protein>
<feature type="transmembrane region" description="Helical" evidence="1">
    <location>
        <begin position="184"/>
        <end position="201"/>
    </location>
</feature>
<evidence type="ECO:0000313" key="3">
    <source>
        <dbReference type="Proteomes" id="UP000238655"/>
    </source>
</evidence>
<dbReference type="GeneID" id="93028047"/>
<feature type="transmembrane region" description="Helical" evidence="1">
    <location>
        <begin position="140"/>
        <end position="163"/>
    </location>
</feature>
<comment type="caution">
    <text evidence="2">The sequence shown here is derived from an EMBL/GenBank/DDBJ whole genome shotgun (WGS) entry which is preliminary data.</text>
</comment>
<accession>A0A2S5DZL6</accession>
<dbReference type="Proteomes" id="UP000238655">
    <property type="component" value="Chromosome 1"/>
</dbReference>
<reference evidence="2 3" key="1">
    <citation type="submission" date="2018-01" db="EMBL/GenBank/DDBJ databases">
        <title>Successful Treatment of Persistent Burkholderia cepacia Bacteremia with Ceftazidime-Avibactam.</title>
        <authorList>
            <person name="Tamma P."/>
            <person name="Fan Y."/>
            <person name="Bergman Y."/>
            <person name="Sick-Samuels A."/>
            <person name="Hsu A."/>
            <person name="Timp W."/>
            <person name="Simner P."/>
        </authorList>
    </citation>
    <scope>NUCLEOTIDE SEQUENCE [LARGE SCALE GENOMIC DNA]</scope>
    <source>
        <strain evidence="2 3">170816</strain>
    </source>
</reference>
<gene>
    <name evidence="2" type="ORF">C3743_31755</name>
</gene>